<feature type="compositionally biased region" description="Basic and acidic residues" evidence="1">
    <location>
        <begin position="33"/>
        <end position="49"/>
    </location>
</feature>
<keyword evidence="2" id="KW-0732">Signal</keyword>
<protein>
    <submittedName>
        <fullName evidence="3">Uncharacterized protein</fullName>
    </submittedName>
</protein>
<sequence length="1823" mass="198729">MKTFAIYFVSFMVIIFRLSAGSVKGQDGVKSSKVKEDWEDHPKQRKPDHNARKVIDEWDVAAKCCPNCQSDCEKSVERRDPKFYSAVQMVNVLAEHHKGRTYIPYNSTTYPGDPTCPCRAFTYSISSIEGSKPDDSDDVRKIFRIEPHTGRLYLENHVVMGPNEMYVLTITVRNRLTGASDEMTLSLSSPKRITDMFSPFEGDKNGFEGRVFDDVNEGREFDDVLSVNSEPHSRHRRAAYTPVPDVTFNLTQLNSVTEIRVGSRVQFQLEIEFPNTTVDMLVELFAPDDNVTVMILDDVKVVISTNLDHSYNDTPVLESMYGNIYQPDRAILAFGNVSKIADPATRDDMLITITYEAVMIENNFTDSGTYWVSAGAEFLQESYIWVGQASFDAIVDGNMTVDTLPEFNVTMPVNIALGTSFEGTIDMFIPFPMRDYVLQIFTPADEVGLMSVCWVQPTFSESDFGPNFQCGNNYGQVTTGLKEEQQAIGNAVGEVNFGKLLNKGSRDEVHVLSESLISVDFIAHLYPDATKVGQTIGLGFALEVDSQNFWVGNGEFTISAAATTGLSNPTLNSATPGIDLTSATIGEPFSIVYNISVPVSAVASHYVLEALAPRNATDFPIFSVCSLKVTFIGENMPCHRTSEMITEFSSVDPLSSEPDTAKVDMGYITNLGKSLGPDSGDIIVEAVFRPLADSPDAAISSSHTVTFGVSVGGSFINIFDSTVTLTQNQSVLPISNLTAPNFLMEYWNGIDDINVNGNSRIDVTMMTSRNTTYDEFDMEFIMPTSTDTSLMHVCRVDIVKNGKNMPCMSPEWYNKKMQYLSQFKDKYNDRAKLTLGNMCNVEMSTNDTEDETMFSIYFRIKDVPEVTDLSSHYVSTGLLYSSTQLWVGQLKVDATRGVEVGPVSIPNRQFVAYNQNTSYNPLPGGLAKTDTITLKINRSSSADVTVVATSLDPNLHICSVRVVAAGLHMPCISDSLVTRTTTYWPGNVGFESVTAYLGHITNYGDSSGVMTSNGLMDHDSVQIEVVVRANPNAVPSTYGYTATAYVNTAKTSALSWSMSVTTTDSYVSITQSETHGPVSASMSMGEIAGGDNSTDVTFGEVRKVMMDIVIPENSEYDIEVSFGIPSGDVGKLEICDAAIVSAGANVPCVDKDMDPLLTSLGGTYYDTATFALSYVCSKPIYPGDEEENTVRFAVYVRVVPNGLAAVNDVVQVSGSVRTFTSTVTVGTFSLTVADLVNFVDKYSQTAVVANTTLISLFPQPNVIPMLIGQNLTLNVTVTIPAYSSSKFLFDVELPTDGTSACMTVNDVRVIGSPGRNVLCVEPSVNDKGVVYTPAFNDTLGTGQNTYVFLDVGIVTNTGLTYTRKAEQQGDDDVILEVDIQMADCSLSSHGAIHKLSIGNKVANYIFIYDHDVEIDRVGDEEPRIFVELNNSIASTSSSWIVEGVAYHLNTSQAEGINTSIVLQFPTYMIPQTTFIASIKPNCDIISDSGDPAILEIWCDRFYFTDIYTFTVRADVNVTAFVPVGYNVDPSIAYCEVKTEFLSAFHQTAASEPWFPVITTNTQSLEISGIVAGAGASCNTALGMETGAIADCQISGSDTKNVGTHLSLGPAPADLEKLYTSGTVARGVRIFISNDTALLQKPNVGIKFELYGCLQSSDMTAAAACQVVAGDATVIPTDFNYRSFIEMSNGEVVVCDRKVDRARYIGQCYRSASVGTRFEAVEPNLATLVGIESSQNRVYGYAQDKTTVMVSVDDGVTWQATMATVLAADKLMMDWADAIAVPETDDVNLDQVTPHLAFTQGQWGATYTGMHVAGTKVLEWSSTQ</sequence>
<keyword evidence="4" id="KW-1185">Reference proteome</keyword>
<accession>A0ABY7FW94</accession>
<gene>
    <name evidence="3" type="ORF">MAR_010815</name>
</gene>
<evidence type="ECO:0000256" key="1">
    <source>
        <dbReference type="SAM" id="MobiDB-lite"/>
    </source>
</evidence>
<name>A0ABY7FW94_MYAAR</name>
<reference evidence="3" key="1">
    <citation type="submission" date="2022-11" db="EMBL/GenBank/DDBJ databases">
        <title>Centuries of genome instability and evolution in soft-shell clam transmissible cancer (bioRxiv).</title>
        <authorList>
            <person name="Hart S.F.M."/>
            <person name="Yonemitsu M.A."/>
            <person name="Giersch R.M."/>
            <person name="Beal B.F."/>
            <person name="Arriagada G."/>
            <person name="Davis B.W."/>
            <person name="Ostrander E.A."/>
            <person name="Goff S.P."/>
            <person name="Metzger M.J."/>
        </authorList>
    </citation>
    <scope>NUCLEOTIDE SEQUENCE</scope>
    <source>
        <strain evidence="3">MELC-2E11</strain>
        <tissue evidence="3">Siphon/mantle</tissue>
    </source>
</reference>
<feature type="signal peptide" evidence="2">
    <location>
        <begin position="1"/>
        <end position="25"/>
    </location>
</feature>
<feature type="region of interest" description="Disordered" evidence="1">
    <location>
        <begin position="25"/>
        <end position="49"/>
    </location>
</feature>
<evidence type="ECO:0000313" key="3">
    <source>
        <dbReference type="EMBL" id="WAR25111.1"/>
    </source>
</evidence>
<proteinExistence type="predicted"/>
<dbReference type="EMBL" id="CP111025">
    <property type="protein sequence ID" value="WAR25111.1"/>
    <property type="molecule type" value="Genomic_DNA"/>
</dbReference>
<evidence type="ECO:0000313" key="4">
    <source>
        <dbReference type="Proteomes" id="UP001164746"/>
    </source>
</evidence>
<organism evidence="3 4">
    <name type="scientific">Mya arenaria</name>
    <name type="common">Soft-shell clam</name>
    <dbReference type="NCBI Taxonomy" id="6604"/>
    <lineage>
        <taxon>Eukaryota</taxon>
        <taxon>Metazoa</taxon>
        <taxon>Spiralia</taxon>
        <taxon>Lophotrochozoa</taxon>
        <taxon>Mollusca</taxon>
        <taxon>Bivalvia</taxon>
        <taxon>Autobranchia</taxon>
        <taxon>Heteroconchia</taxon>
        <taxon>Euheterodonta</taxon>
        <taxon>Imparidentia</taxon>
        <taxon>Neoheterodontei</taxon>
        <taxon>Myida</taxon>
        <taxon>Myoidea</taxon>
        <taxon>Myidae</taxon>
        <taxon>Mya</taxon>
    </lineage>
</organism>
<dbReference type="Proteomes" id="UP001164746">
    <property type="component" value="Chromosome 14"/>
</dbReference>
<feature type="chain" id="PRO_5047470005" evidence="2">
    <location>
        <begin position="26"/>
        <end position="1823"/>
    </location>
</feature>
<evidence type="ECO:0000256" key="2">
    <source>
        <dbReference type="SAM" id="SignalP"/>
    </source>
</evidence>